<accession>A0A4Z2IFX1</accession>
<gene>
    <name evidence="2" type="ORF">EYF80_012929</name>
</gene>
<reference evidence="2 3" key="1">
    <citation type="submission" date="2019-03" db="EMBL/GenBank/DDBJ databases">
        <title>First draft genome of Liparis tanakae, snailfish: a comprehensive survey of snailfish specific genes.</title>
        <authorList>
            <person name="Kim W."/>
            <person name="Song I."/>
            <person name="Jeong J.-H."/>
            <person name="Kim D."/>
            <person name="Kim S."/>
            <person name="Ryu S."/>
            <person name="Song J.Y."/>
            <person name="Lee S.K."/>
        </authorList>
    </citation>
    <scope>NUCLEOTIDE SEQUENCE [LARGE SCALE GENOMIC DNA]</scope>
    <source>
        <tissue evidence="2">Muscle</tissue>
    </source>
</reference>
<dbReference type="EMBL" id="SRLO01000089">
    <property type="protein sequence ID" value="TNN76876.1"/>
    <property type="molecule type" value="Genomic_DNA"/>
</dbReference>
<evidence type="ECO:0000313" key="2">
    <source>
        <dbReference type="EMBL" id="TNN76876.1"/>
    </source>
</evidence>
<sequence>MSTAIRQPAGEQAGVSGRLLFRGSRDALQPLLFMVRAHSRPSSSLCLPSSPESEVKTRALVPETNMADVCQSASQSVDFTHAVKFRLLQERRGYCDSAPRSDSQGQRSRSHLYRDSGWRGRLPPPPTSRIGVPLEESSTFIHTYYRWATSKKKGLHGLATTSANGTVCKRRRGLALTDGQRGHGASHTDDGINDLTRLLSHRDLAPEDDNLPPILTCCRKGTASLEVKTASAKP</sequence>
<dbReference type="Proteomes" id="UP000314294">
    <property type="component" value="Unassembled WGS sequence"/>
</dbReference>
<dbReference type="AlphaFoldDB" id="A0A4Z2IFX1"/>
<comment type="caution">
    <text evidence="2">The sequence shown here is derived from an EMBL/GenBank/DDBJ whole genome shotgun (WGS) entry which is preliminary data.</text>
</comment>
<name>A0A4Z2IFX1_9TELE</name>
<evidence type="ECO:0000256" key="1">
    <source>
        <dbReference type="SAM" id="MobiDB-lite"/>
    </source>
</evidence>
<organism evidence="2 3">
    <name type="scientific">Liparis tanakae</name>
    <name type="common">Tanaka's snailfish</name>
    <dbReference type="NCBI Taxonomy" id="230148"/>
    <lineage>
        <taxon>Eukaryota</taxon>
        <taxon>Metazoa</taxon>
        <taxon>Chordata</taxon>
        <taxon>Craniata</taxon>
        <taxon>Vertebrata</taxon>
        <taxon>Euteleostomi</taxon>
        <taxon>Actinopterygii</taxon>
        <taxon>Neopterygii</taxon>
        <taxon>Teleostei</taxon>
        <taxon>Neoteleostei</taxon>
        <taxon>Acanthomorphata</taxon>
        <taxon>Eupercaria</taxon>
        <taxon>Perciformes</taxon>
        <taxon>Cottioidei</taxon>
        <taxon>Cottales</taxon>
        <taxon>Liparidae</taxon>
        <taxon>Liparis</taxon>
    </lineage>
</organism>
<protein>
    <submittedName>
        <fullName evidence="2">Uncharacterized protein</fullName>
    </submittedName>
</protein>
<keyword evidence="3" id="KW-1185">Reference proteome</keyword>
<feature type="region of interest" description="Disordered" evidence="1">
    <location>
        <begin position="95"/>
        <end position="132"/>
    </location>
</feature>
<proteinExistence type="predicted"/>
<evidence type="ECO:0000313" key="3">
    <source>
        <dbReference type="Proteomes" id="UP000314294"/>
    </source>
</evidence>